<gene>
    <name evidence="1" type="ORF">AKJ49_01180</name>
</gene>
<comment type="caution">
    <text evidence="1">The sequence shown here is derived from an EMBL/GenBank/DDBJ whole genome shotgun (WGS) entry which is preliminary data.</text>
</comment>
<sequence length="185" mass="20984">MIGVVGLQASGKTRVASILTDLGASRVRMGDIVWNEVKKRELEVNERNVAKIANELREKNGMGAVAKLCIPVIKEKGKKSEAVVVDGIRGIAEVEEFRKEFGKDFVLLSVEASEKTRYERIKGRKRRDDIETFEEFKKKDKREREWGIAEAIKEADYKIINEGSLSELKKKVSKIFKETVNENGN</sequence>
<evidence type="ECO:0008006" key="3">
    <source>
        <dbReference type="Google" id="ProtNLM"/>
    </source>
</evidence>
<dbReference type="Pfam" id="PF13207">
    <property type="entry name" value="AAA_17"/>
    <property type="match status" value="1"/>
</dbReference>
<dbReference type="EMBL" id="LHYC01000025">
    <property type="protein sequence ID" value="KXB05264.1"/>
    <property type="molecule type" value="Genomic_DNA"/>
</dbReference>
<reference evidence="1 2" key="1">
    <citation type="journal article" date="2016" name="Sci. Rep.">
        <title>Metabolic traits of an uncultured archaeal lineage -MSBL1- from brine pools of the Red Sea.</title>
        <authorList>
            <person name="Mwirichia R."/>
            <person name="Alam I."/>
            <person name="Rashid M."/>
            <person name="Vinu M."/>
            <person name="Ba-Alawi W."/>
            <person name="Anthony Kamau A."/>
            <person name="Kamanda Ngugi D."/>
            <person name="Goker M."/>
            <person name="Klenk H.P."/>
            <person name="Bajic V."/>
            <person name="Stingl U."/>
        </authorList>
    </citation>
    <scope>NUCLEOTIDE SEQUENCE [LARGE SCALE GENOMIC DNA]</scope>
    <source>
        <strain evidence="1">SCGC-AAA382A03</strain>
    </source>
</reference>
<proteinExistence type="predicted"/>
<dbReference type="PANTHER" id="PTHR41930">
    <property type="entry name" value="UPF0200 PROTEIN MJ1399"/>
    <property type="match status" value="1"/>
</dbReference>
<dbReference type="Gene3D" id="3.40.50.300">
    <property type="entry name" value="P-loop containing nucleotide triphosphate hydrolases"/>
    <property type="match status" value="1"/>
</dbReference>
<dbReference type="SUPFAM" id="SSF52540">
    <property type="entry name" value="P-loop containing nucleoside triphosphate hydrolases"/>
    <property type="match status" value="1"/>
</dbReference>
<dbReference type="Proteomes" id="UP000070549">
    <property type="component" value="Unassembled WGS sequence"/>
</dbReference>
<organism evidence="1 2">
    <name type="scientific">candidate division MSBL1 archaeon SCGC-AAA382A03</name>
    <dbReference type="NCBI Taxonomy" id="1698278"/>
    <lineage>
        <taxon>Archaea</taxon>
        <taxon>Methanobacteriati</taxon>
        <taxon>Methanobacteriota</taxon>
        <taxon>candidate division MSBL1</taxon>
    </lineage>
</organism>
<dbReference type="InterPro" id="IPR027417">
    <property type="entry name" value="P-loop_NTPase"/>
</dbReference>
<keyword evidence="2" id="KW-1185">Reference proteome</keyword>
<dbReference type="AlphaFoldDB" id="A0A133VFS0"/>
<evidence type="ECO:0000313" key="1">
    <source>
        <dbReference type="EMBL" id="KXB05264.1"/>
    </source>
</evidence>
<protein>
    <recommendedName>
        <fullName evidence="3">Dephospho-CoA kinase</fullName>
    </recommendedName>
</protein>
<dbReference type="PANTHER" id="PTHR41930:SF1">
    <property type="entry name" value="DEPHOSPHO-COA KINASE"/>
    <property type="match status" value="1"/>
</dbReference>
<evidence type="ECO:0000313" key="2">
    <source>
        <dbReference type="Proteomes" id="UP000070549"/>
    </source>
</evidence>
<name>A0A133VFS0_9EURY</name>
<accession>A0A133VFS0</accession>